<evidence type="ECO:0000313" key="2">
    <source>
        <dbReference type="Proteomes" id="UP000765509"/>
    </source>
</evidence>
<proteinExistence type="predicted"/>
<dbReference type="AlphaFoldDB" id="A0A9Q3CPC5"/>
<gene>
    <name evidence="1" type="ORF">O181_027102</name>
</gene>
<keyword evidence="2" id="KW-1185">Reference proteome</keyword>
<protein>
    <submittedName>
        <fullName evidence="1">Uncharacterized protein</fullName>
    </submittedName>
</protein>
<name>A0A9Q3CPC5_9BASI</name>
<comment type="caution">
    <text evidence="1">The sequence shown here is derived from an EMBL/GenBank/DDBJ whole genome shotgun (WGS) entry which is preliminary data.</text>
</comment>
<sequence>MGQAILKEVPKLKEWCHFSGEGEYDHMEFIKGIDMNKEYFELPARFVTEIFKNLFTKLVHRWYRKLKQAHGYQSWNWWKPKLLMNGPMIVGDLRWEKPLNNLNSILTKRKIYHGFADRRTD</sequence>
<evidence type="ECO:0000313" key="1">
    <source>
        <dbReference type="EMBL" id="MBW0487387.1"/>
    </source>
</evidence>
<organism evidence="1 2">
    <name type="scientific">Austropuccinia psidii MF-1</name>
    <dbReference type="NCBI Taxonomy" id="1389203"/>
    <lineage>
        <taxon>Eukaryota</taxon>
        <taxon>Fungi</taxon>
        <taxon>Dikarya</taxon>
        <taxon>Basidiomycota</taxon>
        <taxon>Pucciniomycotina</taxon>
        <taxon>Pucciniomycetes</taxon>
        <taxon>Pucciniales</taxon>
        <taxon>Sphaerophragmiaceae</taxon>
        <taxon>Austropuccinia</taxon>
    </lineage>
</organism>
<dbReference type="EMBL" id="AVOT02009111">
    <property type="protein sequence ID" value="MBW0487387.1"/>
    <property type="molecule type" value="Genomic_DNA"/>
</dbReference>
<accession>A0A9Q3CPC5</accession>
<reference evidence="1" key="1">
    <citation type="submission" date="2021-03" db="EMBL/GenBank/DDBJ databases">
        <title>Draft genome sequence of rust myrtle Austropuccinia psidii MF-1, a brazilian biotype.</title>
        <authorList>
            <person name="Quecine M.C."/>
            <person name="Pachon D.M.R."/>
            <person name="Bonatelli M.L."/>
            <person name="Correr F.H."/>
            <person name="Franceschini L.M."/>
            <person name="Leite T.F."/>
            <person name="Margarido G.R.A."/>
            <person name="Almeida C.A."/>
            <person name="Ferrarezi J.A."/>
            <person name="Labate C.A."/>
        </authorList>
    </citation>
    <scope>NUCLEOTIDE SEQUENCE</scope>
    <source>
        <strain evidence="1">MF-1</strain>
    </source>
</reference>
<dbReference type="Proteomes" id="UP000765509">
    <property type="component" value="Unassembled WGS sequence"/>
</dbReference>